<comment type="caution">
    <text evidence="5">The sequence shown here is derived from an EMBL/GenBank/DDBJ whole genome shotgun (WGS) entry which is preliminary data.</text>
</comment>
<evidence type="ECO:0000259" key="4">
    <source>
        <dbReference type="Pfam" id="PF13845"/>
    </source>
</evidence>
<evidence type="ECO:0000256" key="2">
    <source>
        <dbReference type="SAM" id="Phobius"/>
    </source>
</evidence>
<organism evidence="5 6">
    <name type="scientific">Streptomyces cellulosae</name>
    <dbReference type="NCBI Taxonomy" id="1968"/>
    <lineage>
        <taxon>Bacteria</taxon>
        <taxon>Bacillati</taxon>
        <taxon>Actinomycetota</taxon>
        <taxon>Actinomycetes</taxon>
        <taxon>Kitasatosporales</taxon>
        <taxon>Streptomycetaceae</taxon>
        <taxon>Streptomyces</taxon>
    </lineage>
</organism>
<name>A0ABW7Y8D3_STRCE</name>
<dbReference type="Pfam" id="PF13845">
    <property type="entry name" value="Septum_form"/>
    <property type="match status" value="1"/>
</dbReference>
<evidence type="ECO:0000256" key="1">
    <source>
        <dbReference type="SAM" id="MobiDB-lite"/>
    </source>
</evidence>
<dbReference type="Pfam" id="PF13828">
    <property type="entry name" value="DUF4190"/>
    <property type="match status" value="1"/>
</dbReference>
<keyword evidence="2" id="KW-0812">Transmembrane</keyword>
<feature type="domain" description="DUF4190" evidence="3">
    <location>
        <begin position="48"/>
        <end position="103"/>
    </location>
</feature>
<sequence length="399" mass="41279">MSIPPPPGAPQPQEPPPGPYGPYGAPPPYQVWGQGYSPYARPAPVNALAVASLVLGVLCCVPAVGLVLGVVALGQIRRKGERGRSMAVTGSVLSSIGLALWVVVLATGGLSKVWEGVKDGARDNRSLTRGECFDAPRGLEGSLYDLDEVPCAGGHDGEVFAVVTLPGGRFPGDEEVTGTADDKCSALRSSYAMDSWAVPDDVDVYYIVPSAESWRLGDREITCAFGNTDGQAGLDGGSLRNDGTTLDADQVAYLKAVNLQEAALDSAPEDSPEADLAAHTKWAARVSDALGKEAGLLRGRAWPADAKEPVAALVKELTALERPWAQAAGAGDVDTFYEHYDEAIRLDRPDRSVTARKALGLATTPPPYDDGGGNGDGQDGDGQDGGDQDGGAGGGGLDV</sequence>
<keyword evidence="2" id="KW-0472">Membrane</keyword>
<feature type="region of interest" description="Disordered" evidence="1">
    <location>
        <begin position="357"/>
        <end position="399"/>
    </location>
</feature>
<protein>
    <submittedName>
        <fullName evidence="5">DUF4190 domain-containing protein</fullName>
    </submittedName>
</protein>
<proteinExistence type="predicted"/>
<feature type="region of interest" description="Disordered" evidence="1">
    <location>
        <begin position="1"/>
        <end position="23"/>
    </location>
</feature>
<dbReference type="EMBL" id="JBITDC010000012">
    <property type="protein sequence ID" value="MFI5678641.1"/>
    <property type="molecule type" value="Genomic_DNA"/>
</dbReference>
<accession>A0ABW7Y8D3</accession>
<reference evidence="5 6" key="1">
    <citation type="submission" date="2024-10" db="EMBL/GenBank/DDBJ databases">
        <title>The Natural Products Discovery Center: Release of the First 8490 Sequenced Strains for Exploring Actinobacteria Biosynthetic Diversity.</title>
        <authorList>
            <person name="Kalkreuter E."/>
            <person name="Kautsar S.A."/>
            <person name="Yang D."/>
            <person name="Bader C.D."/>
            <person name="Teijaro C.N."/>
            <person name="Fluegel L."/>
            <person name="Davis C.M."/>
            <person name="Simpson J.R."/>
            <person name="Lauterbach L."/>
            <person name="Steele A.D."/>
            <person name="Gui C."/>
            <person name="Meng S."/>
            <person name="Li G."/>
            <person name="Viehrig K."/>
            <person name="Ye F."/>
            <person name="Su P."/>
            <person name="Kiefer A.F."/>
            <person name="Nichols A."/>
            <person name="Cepeda A.J."/>
            <person name="Yan W."/>
            <person name="Fan B."/>
            <person name="Jiang Y."/>
            <person name="Adhikari A."/>
            <person name="Zheng C.-J."/>
            <person name="Schuster L."/>
            <person name="Cowan T.M."/>
            <person name="Smanski M.J."/>
            <person name="Chevrette M.G."/>
            <person name="De Carvalho L.P.S."/>
            <person name="Shen B."/>
        </authorList>
    </citation>
    <scope>NUCLEOTIDE SEQUENCE [LARGE SCALE GENOMIC DNA]</scope>
    <source>
        <strain evidence="5 6">NPDC051599</strain>
    </source>
</reference>
<dbReference type="RefSeq" id="WP_398659173.1">
    <property type="nucleotide sequence ID" value="NZ_JBITDC010000012.1"/>
</dbReference>
<evidence type="ECO:0000313" key="5">
    <source>
        <dbReference type="EMBL" id="MFI5678641.1"/>
    </source>
</evidence>
<dbReference type="InterPro" id="IPR026004">
    <property type="entry name" value="Septum_form"/>
</dbReference>
<dbReference type="InterPro" id="IPR025241">
    <property type="entry name" value="DUF4190"/>
</dbReference>
<evidence type="ECO:0000313" key="6">
    <source>
        <dbReference type="Proteomes" id="UP001612415"/>
    </source>
</evidence>
<feature type="transmembrane region" description="Helical" evidence="2">
    <location>
        <begin position="47"/>
        <end position="74"/>
    </location>
</feature>
<dbReference type="Proteomes" id="UP001612415">
    <property type="component" value="Unassembled WGS sequence"/>
</dbReference>
<keyword evidence="2" id="KW-1133">Transmembrane helix</keyword>
<feature type="transmembrane region" description="Helical" evidence="2">
    <location>
        <begin position="86"/>
        <end position="110"/>
    </location>
</feature>
<feature type="compositionally biased region" description="Gly residues" evidence="1">
    <location>
        <begin position="388"/>
        <end position="399"/>
    </location>
</feature>
<feature type="compositionally biased region" description="Acidic residues" evidence="1">
    <location>
        <begin position="378"/>
        <end position="387"/>
    </location>
</feature>
<keyword evidence="6" id="KW-1185">Reference proteome</keyword>
<evidence type="ECO:0000259" key="3">
    <source>
        <dbReference type="Pfam" id="PF13828"/>
    </source>
</evidence>
<feature type="domain" description="Septum formation-related" evidence="4">
    <location>
        <begin position="122"/>
        <end position="223"/>
    </location>
</feature>
<gene>
    <name evidence="5" type="ORF">ACIA8P_28925</name>
</gene>